<feature type="domain" description="Aldehyde oxidase/xanthine dehydrogenase a/b hammerhead" evidence="3">
    <location>
        <begin position="19"/>
        <end position="132"/>
    </location>
</feature>
<keyword evidence="1" id="KW-0500">Molybdenum</keyword>
<dbReference type="Pfam" id="PF01315">
    <property type="entry name" value="Ald_Xan_dh_C"/>
    <property type="match status" value="1"/>
</dbReference>
<dbReference type="InterPro" id="IPR036856">
    <property type="entry name" value="Ald_Oxase/Xan_DH_a/b_sf"/>
</dbReference>
<sequence length="769" mass="82124">MQRWTGTSVRRVEDPRLLTGRGRYVDDLLPAGTLHVAFVRSPWPHARITGVETAGARAMPGVAAVWTGADVVGRIASRPGVGPPGLAVPVIEAMCTARVRLAGDIVGMVVASSRARAEDAAEAVVINFEPLEPVVLLDDALDDAIVPLFDDLETNVVYDETFQYGDPDLHFAGAPRIVRRSIRQSRQANLPMEGRAVLAEWSDDHLTIHASFQNPYALRASLASLLGLDERAVTVRCADIGGSFGQKAYPMREEILVGHAARELGAPVKWIEDRSENLTTAGHARDESLHVVAAVDLDGRIRALQVQMSVDQGAYPLGTLPSSIIPTLVRVLFPGPYAIEHMRFDARVFASNKGSYVAYRGPWEAETFARERLLDAIAHDLGLDPVDVRFRNLVPAADFPRAMVTGPTQENVDIAETIRRAFDRIDFAATRAECAAARARGVLRGVGFAVVLEPAPGPQNYALALGAAASPRSAQSAWARLGADGRIRVHTSQIPHGQSHHTTLAQLAADRLGVAYGEIEVISGDTDNTPFNLVGTGGSRAATLASGAVLGAANALREAIITAAADLLEAAPADLDLRDGCVEVRGTPSRSSSFAEIVRAHGPLAAESEYAIPPGGWTQATHVCVAEVDPDTFEVAVLRYVVAEDCGKLINPRVVDGQICGGVAQGIAGVLLERFAYADDGQPLTTTLMDYLPPLATDLPRIEIEHLEREAHGEHEYRGVGEGGAIGAPAALVAAIENALAAYDLQIGDQYLPPWRLRELVEQAKGSAR</sequence>
<dbReference type="GO" id="GO:0016491">
    <property type="term" value="F:oxidoreductase activity"/>
    <property type="evidence" value="ECO:0007669"/>
    <property type="project" value="UniProtKB-KW"/>
</dbReference>
<dbReference type="EMBL" id="CAFBOS010000090">
    <property type="protein sequence ID" value="CAB4999779.1"/>
    <property type="molecule type" value="Genomic_DNA"/>
</dbReference>
<dbReference type="InterPro" id="IPR037165">
    <property type="entry name" value="AldOxase/xan_DH_Mopterin-bd_sf"/>
</dbReference>
<evidence type="ECO:0000313" key="6">
    <source>
        <dbReference type="EMBL" id="CAB4999779.1"/>
    </source>
</evidence>
<dbReference type="EMBL" id="CAEZYR010000119">
    <property type="protein sequence ID" value="CAB4763189.1"/>
    <property type="molecule type" value="Genomic_DNA"/>
</dbReference>
<dbReference type="InterPro" id="IPR008274">
    <property type="entry name" value="AldOxase/xan_DH_MoCoBD1"/>
</dbReference>
<gene>
    <name evidence="4" type="ORF">UFOPK2754_02550</name>
    <name evidence="5" type="ORF">UFOPK3543_02328</name>
    <name evidence="6" type="ORF">UFOPK3967_01553</name>
</gene>
<evidence type="ECO:0000256" key="2">
    <source>
        <dbReference type="ARBA" id="ARBA00023002"/>
    </source>
</evidence>
<dbReference type="GO" id="GO:0005506">
    <property type="term" value="F:iron ion binding"/>
    <property type="evidence" value="ECO:0007669"/>
    <property type="project" value="InterPro"/>
</dbReference>
<organism evidence="6">
    <name type="scientific">freshwater metagenome</name>
    <dbReference type="NCBI Taxonomy" id="449393"/>
    <lineage>
        <taxon>unclassified sequences</taxon>
        <taxon>metagenomes</taxon>
        <taxon>ecological metagenomes</taxon>
    </lineage>
</organism>
<dbReference type="Pfam" id="PF20256">
    <property type="entry name" value="MoCoBD_2"/>
    <property type="match status" value="1"/>
</dbReference>
<dbReference type="InterPro" id="IPR046867">
    <property type="entry name" value="AldOxase/xan_DH_MoCoBD2"/>
</dbReference>
<dbReference type="Gene3D" id="3.30.365.10">
    <property type="entry name" value="Aldehyde oxidase/xanthine dehydrogenase, molybdopterin binding domain"/>
    <property type="match status" value="4"/>
</dbReference>
<evidence type="ECO:0000313" key="5">
    <source>
        <dbReference type="EMBL" id="CAB4925363.1"/>
    </source>
</evidence>
<dbReference type="InterPro" id="IPR000674">
    <property type="entry name" value="Ald_Oxase/Xan_DH_a/b"/>
</dbReference>
<dbReference type="InterPro" id="IPR016208">
    <property type="entry name" value="Ald_Oxase/xanthine_DH-like"/>
</dbReference>
<evidence type="ECO:0000313" key="4">
    <source>
        <dbReference type="EMBL" id="CAB4763189.1"/>
    </source>
</evidence>
<accession>A0A6J7P8Z0</accession>
<keyword evidence="2" id="KW-0560">Oxidoreductase</keyword>
<dbReference type="EMBL" id="CAFBMH010000110">
    <property type="protein sequence ID" value="CAB4925363.1"/>
    <property type="molecule type" value="Genomic_DNA"/>
</dbReference>
<evidence type="ECO:0000259" key="3">
    <source>
        <dbReference type="SMART" id="SM01008"/>
    </source>
</evidence>
<dbReference type="PANTHER" id="PTHR11908:SF132">
    <property type="entry name" value="ALDEHYDE OXIDASE 1-RELATED"/>
    <property type="match status" value="1"/>
</dbReference>
<dbReference type="SUPFAM" id="SSF56003">
    <property type="entry name" value="Molybdenum cofactor-binding domain"/>
    <property type="match status" value="1"/>
</dbReference>
<dbReference type="Pfam" id="PF02738">
    <property type="entry name" value="MoCoBD_1"/>
    <property type="match status" value="1"/>
</dbReference>
<dbReference type="AlphaFoldDB" id="A0A6J7P8Z0"/>
<dbReference type="Gene3D" id="3.90.1170.50">
    <property type="entry name" value="Aldehyde oxidase/xanthine dehydrogenase, a/b hammerhead"/>
    <property type="match status" value="1"/>
</dbReference>
<name>A0A6J7P8Z0_9ZZZZ</name>
<proteinExistence type="predicted"/>
<reference evidence="6" key="1">
    <citation type="submission" date="2020-05" db="EMBL/GenBank/DDBJ databases">
        <authorList>
            <person name="Chiriac C."/>
            <person name="Salcher M."/>
            <person name="Ghai R."/>
            <person name="Kavagutti S V."/>
        </authorList>
    </citation>
    <scope>NUCLEOTIDE SEQUENCE</scope>
</reference>
<dbReference type="SMART" id="SM01008">
    <property type="entry name" value="Ald_Xan_dh_C"/>
    <property type="match status" value="1"/>
</dbReference>
<dbReference type="PANTHER" id="PTHR11908">
    <property type="entry name" value="XANTHINE DEHYDROGENASE"/>
    <property type="match status" value="1"/>
</dbReference>
<evidence type="ECO:0000256" key="1">
    <source>
        <dbReference type="ARBA" id="ARBA00022505"/>
    </source>
</evidence>
<protein>
    <submittedName>
        <fullName evidence="6">Unannotated protein</fullName>
    </submittedName>
</protein>
<dbReference type="SUPFAM" id="SSF54665">
    <property type="entry name" value="CO dehydrogenase molybdoprotein N-domain-like"/>
    <property type="match status" value="1"/>
</dbReference>